<evidence type="ECO:0000259" key="1">
    <source>
        <dbReference type="Pfam" id="PF00561"/>
    </source>
</evidence>
<dbReference type="InterPro" id="IPR029058">
    <property type="entry name" value="AB_hydrolase_fold"/>
</dbReference>
<dbReference type="PANTHER" id="PTHR43798">
    <property type="entry name" value="MONOACYLGLYCEROL LIPASE"/>
    <property type="match status" value="1"/>
</dbReference>
<accession>A0A285JMI3</accession>
<dbReference type="Gene3D" id="3.40.50.1820">
    <property type="entry name" value="alpha/beta hydrolase"/>
    <property type="match status" value="1"/>
</dbReference>
<name>A0A285JMI3_9ACTN</name>
<organism evidence="2 3">
    <name type="scientific">Paractinoplanes atraurantiacus</name>
    <dbReference type="NCBI Taxonomy" id="1036182"/>
    <lineage>
        <taxon>Bacteria</taxon>
        <taxon>Bacillati</taxon>
        <taxon>Actinomycetota</taxon>
        <taxon>Actinomycetes</taxon>
        <taxon>Micromonosporales</taxon>
        <taxon>Micromonosporaceae</taxon>
        <taxon>Paractinoplanes</taxon>
    </lineage>
</organism>
<dbReference type="SUPFAM" id="SSF53474">
    <property type="entry name" value="alpha/beta-Hydrolases"/>
    <property type="match status" value="1"/>
</dbReference>
<keyword evidence="3" id="KW-1185">Reference proteome</keyword>
<evidence type="ECO:0000313" key="2">
    <source>
        <dbReference type="EMBL" id="SNY61017.1"/>
    </source>
</evidence>
<proteinExistence type="predicted"/>
<dbReference type="GO" id="GO:0016020">
    <property type="term" value="C:membrane"/>
    <property type="evidence" value="ECO:0007669"/>
    <property type="project" value="TreeGrafter"/>
</dbReference>
<dbReference type="EMBL" id="OBDY01000022">
    <property type="protein sequence ID" value="SNY61017.1"/>
    <property type="molecule type" value="Genomic_DNA"/>
</dbReference>
<feature type="domain" description="AB hydrolase-1" evidence="1">
    <location>
        <begin position="42"/>
        <end position="254"/>
    </location>
</feature>
<dbReference type="AlphaFoldDB" id="A0A285JMI3"/>
<dbReference type="Pfam" id="PF00561">
    <property type="entry name" value="Abhydrolase_1"/>
    <property type="match status" value="1"/>
</dbReference>
<dbReference type="PANTHER" id="PTHR43798:SF33">
    <property type="entry name" value="HYDROLASE, PUTATIVE (AFU_ORTHOLOGUE AFUA_2G14860)-RELATED"/>
    <property type="match status" value="1"/>
</dbReference>
<reference evidence="2 3" key="1">
    <citation type="submission" date="2017-09" db="EMBL/GenBank/DDBJ databases">
        <authorList>
            <person name="Ehlers B."/>
            <person name="Leendertz F.H."/>
        </authorList>
    </citation>
    <scope>NUCLEOTIDE SEQUENCE [LARGE SCALE GENOMIC DNA]</scope>
    <source>
        <strain evidence="2 3">CGMCC 4.6857</strain>
    </source>
</reference>
<evidence type="ECO:0000313" key="3">
    <source>
        <dbReference type="Proteomes" id="UP000219612"/>
    </source>
</evidence>
<protein>
    <submittedName>
        <fullName evidence="2">Proline iminopeptidase</fullName>
    </submittedName>
</protein>
<dbReference type="InterPro" id="IPR000073">
    <property type="entry name" value="AB_hydrolase_1"/>
</dbReference>
<dbReference type="GO" id="GO:0003824">
    <property type="term" value="F:catalytic activity"/>
    <property type="evidence" value="ECO:0007669"/>
    <property type="project" value="UniProtKB-ARBA"/>
</dbReference>
<dbReference type="Proteomes" id="UP000219612">
    <property type="component" value="Unassembled WGS sequence"/>
</dbReference>
<gene>
    <name evidence="2" type="ORF">SAMN05421748_12263</name>
</gene>
<sequence length="267" mass="28958">MDGVVQRFHVAGRGPVCVMHSGGPGVDWSYLRMPLVEEFVTAVYLEPVGTGESGRLPTHPHGYTVGAYVPFVHAVVEHVDANYLLGHSHGGLVAQEYALTHPGRLAGLILYATAPCNGPDLDVVAARNARRQAARVPSLAPVLQDLEATWPETDAGATANLKAILPLYFADYRAREDEYGALRDAVRCWHVSQDGEVYDVRERLAQITTPALAICGSYDWICEPSWSRLLADGIPGSTYAEQGRSGHFGHIEEPGSFAEAVEKLVRS</sequence>
<dbReference type="InterPro" id="IPR050266">
    <property type="entry name" value="AB_hydrolase_sf"/>
</dbReference>